<accession>A8F2U8</accession>
<evidence type="ECO:0000259" key="1">
    <source>
        <dbReference type="SMART" id="SM00287"/>
    </source>
</evidence>
<protein>
    <recommendedName>
        <fullName evidence="1">SH3b domain-containing protein</fullName>
    </recommendedName>
</protein>
<sequence>MLYLKRNIMIKIQILITLIIVILSTTINADNKKLPIPRFVSIKSNEVNARSGPTTKSAVEWVFVKKGEPVEIIAEYKQWRQVRDINGEGGWIHSSVLSGKRSVVITSDKEIELTKSADPKSRVIAKLMPKVRCSLKKCKEQFCQITCKDYTGWISKKVIWGVYDDNDRYY</sequence>
<evidence type="ECO:0000313" key="2">
    <source>
        <dbReference type="EMBL" id="ABV85234.1"/>
    </source>
</evidence>
<dbReference type="RefSeq" id="WP_012153196.1">
    <property type="nucleotide sequence ID" value="NC_009900.1"/>
</dbReference>
<dbReference type="AlphaFoldDB" id="A8F2U8"/>
<keyword evidence="3" id="KW-1185">Reference proteome</keyword>
<evidence type="ECO:0000313" key="3">
    <source>
        <dbReference type="Proteomes" id="UP000001311"/>
    </source>
</evidence>
<dbReference type="InterPro" id="IPR003646">
    <property type="entry name" value="SH3-like_bac-type"/>
</dbReference>
<dbReference type="EMBL" id="CP000683">
    <property type="protein sequence ID" value="ABV85234.1"/>
    <property type="molecule type" value="Genomic_DNA"/>
</dbReference>
<gene>
    <name evidence="2" type="ordered locus">RMA_1266</name>
</gene>
<feature type="domain" description="SH3b" evidence="1">
    <location>
        <begin position="37"/>
        <end position="100"/>
    </location>
</feature>
<dbReference type="Gene3D" id="2.30.30.40">
    <property type="entry name" value="SH3 Domains"/>
    <property type="match status" value="1"/>
</dbReference>
<dbReference type="Pfam" id="PF06347">
    <property type="entry name" value="SH3_4"/>
    <property type="match status" value="2"/>
</dbReference>
<dbReference type="KEGG" id="rms:RMA_1266"/>
<dbReference type="SMART" id="SM00287">
    <property type="entry name" value="SH3b"/>
    <property type="match status" value="1"/>
</dbReference>
<dbReference type="HOGENOM" id="CLU_086360_0_0_5"/>
<dbReference type="Proteomes" id="UP000001311">
    <property type="component" value="Chromosome"/>
</dbReference>
<organism evidence="2 3">
    <name type="scientific">Rickettsia massiliae (strain Mtu5)</name>
    <dbReference type="NCBI Taxonomy" id="416276"/>
    <lineage>
        <taxon>Bacteria</taxon>
        <taxon>Pseudomonadati</taxon>
        <taxon>Pseudomonadota</taxon>
        <taxon>Alphaproteobacteria</taxon>
        <taxon>Rickettsiales</taxon>
        <taxon>Rickettsiaceae</taxon>
        <taxon>Rickettsieae</taxon>
        <taxon>Rickettsia</taxon>
        <taxon>spotted fever group</taxon>
    </lineage>
</organism>
<dbReference type="InterPro" id="IPR010466">
    <property type="entry name" value="DUF1058"/>
</dbReference>
<reference evidence="2 3" key="1">
    <citation type="journal article" date="2007" name="Genome Res.">
        <title>Lateral gene transfer between obligate intracellular bacteria: evidence from the Rickettsia massiliae genome.</title>
        <authorList>
            <person name="Blanc G."/>
            <person name="Ogata H."/>
            <person name="Robert C."/>
            <person name="Audic S."/>
            <person name="Claverie J.-M."/>
            <person name="Raoult D."/>
        </authorList>
    </citation>
    <scope>NUCLEOTIDE SEQUENCE [LARGE SCALE GENOMIC DNA]</scope>
    <source>
        <strain evidence="3">Mtu5</strain>
    </source>
</reference>
<proteinExistence type="predicted"/>
<name>A8F2U8_RICM5</name>